<dbReference type="EMBL" id="VUNG01000032">
    <property type="protein sequence ID" value="MST85248.1"/>
    <property type="molecule type" value="Genomic_DNA"/>
</dbReference>
<dbReference type="RefSeq" id="WP_154534834.1">
    <property type="nucleotide sequence ID" value="NZ_VUNG01000032.1"/>
</dbReference>
<name>A0A7K0KH68_9BACT</name>
<protein>
    <submittedName>
        <fullName evidence="1">Uncharacterized protein</fullName>
    </submittedName>
</protein>
<proteinExistence type="predicted"/>
<dbReference type="AlphaFoldDB" id="A0A7K0KH68"/>
<comment type="caution">
    <text evidence="1">The sequence shown here is derived from an EMBL/GenBank/DDBJ whole genome shotgun (WGS) entry which is preliminary data.</text>
</comment>
<accession>A0A7K0KH68</accession>
<reference evidence="1 2" key="1">
    <citation type="submission" date="2019-08" db="EMBL/GenBank/DDBJ databases">
        <title>In-depth cultivation of the pig gut microbiome towards novel bacterial diversity and tailored functional studies.</title>
        <authorList>
            <person name="Wylensek D."/>
            <person name="Hitch T.C.A."/>
            <person name="Clavel T."/>
        </authorList>
    </citation>
    <scope>NUCLEOTIDE SEQUENCE [LARGE SCALE GENOMIC DNA]</scope>
    <source>
        <strain evidence="1 2">LKV-178-WT-2A</strain>
    </source>
</reference>
<gene>
    <name evidence="1" type="ORF">FYJ73_11330</name>
</gene>
<evidence type="ECO:0000313" key="1">
    <source>
        <dbReference type="EMBL" id="MST85248.1"/>
    </source>
</evidence>
<sequence length="332" mass="38092">MGSISLTLTSCGADKQRYHFSTAQEGINCYREFYKEMRNASDDKMTAIAKDIATWQELEDSVMVVILRDTAAARNPHLFSNETVHNLHASVRDEFLNRAIARPRNLQDVLILKTEANRLTRELKIKEAMKTVTPFFLSLDSVSIYHEDSRQLTDRYQRYLFAVEKRGIHNKEQFLSFLREEDRLYRSFVTHISEMDGKSVTDITKSTEHIYARVSREKAGGTISSNELFLFLTMRTNRRLLACAQGCLMDIKASKVKTADQRQAYLWMVIQPFSVINDFGMAVLTEEQKIVFVQIAKDASSMLPRLASSSKQEREHVEALPGLIVKIYISSL</sequence>
<organism evidence="1 2">
    <name type="scientific">Hallella mizrahii</name>
    <dbReference type="NCBI Taxonomy" id="2606637"/>
    <lineage>
        <taxon>Bacteria</taxon>
        <taxon>Pseudomonadati</taxon>
        <taxon>Bacteroidota</taxon>
        <taxon>Bacteroidia</taxon>
        <taxon>Bacteroidales</taxon>
        <taxon>Prevotellaceae</taxon>
        <taxon>Hallella</taxon>
    </lineage>
</organism>
<keyword evidence="2" id="KW-1185">Reference proteome</keyword>
<dbReference type="Proteomes" id="UP000438914">
    <property type="component" value="Unassembled WGS sequence"/>
</dbReference>
<evidence type="ECO:0000313" key="2">
    <source>
        <dbReference type="Proteomes" id="UP000438914"/>
    </source>
</evidence>